<proteinExistence type="predicted"/>
<dbReference type="PRINTS" id="PR00032">
    <property type="entry name" value="HTHARAC"/>
</dbReference>
<evidence type="ECO:0000256" key="3">
    <source>
        <dbReference type="ARBA" id="ARBA00023163"/>
    </source>
</evidence>
<evidence type="ECO:0000313" key="6">
    <source>
        <dbReference type="Proteomes" id="UP000272400"/>
    </source>
</evidence>
<evidence type="ECO:0000313" key="5">
    <source>
        <dbReference type="EMBL" id="ROO86274.1"/>
    </source>
</evidence>
<dbReference type="PANTHER" id="PTHR46796:SF6">
    <property type="entry name" value="ARAC SUBFAMILY"/>
    <property type="match status" value="1"/>
</dbReference>
<dbReference type="InterPro" id="IPR018060">
    <property type="entry name" value="HTH_AraC"/>
</dbReference>
<dbReference type="Proteomes" id="UP000272400">
    <property type="component" value="Unassembled WGS sequence"/>
</dbReference>
<dbReference type="EMBL" id="RJKE01000001">
    <property type="protein sequence ID" value="ROO86274.1"/>
    <property type="molecule type" value="Genomic_DNA"/>
</dbReference>
<dbReference type="PROSITE" id="PS00041">
    <property type="entry name" value="HTH_ARAC_FAMILY_1"/>
    <property type="match status" value="1"/>
</dbReference>
<keyword evidence="6" id="KW-1185">Reference proteome</keyword>
<dbReference type="Gene3D" id="1.10.10.60">
    <property type="entry name" value="Homeodomain-like"/>
    <property type="match status" value="1"/>
</dbReference>
<dbReference type="AlphaFoldDB" id="A0A3N1CYC7"/>
<dbReference type="InterPro" id="IPR050204">
    <property type="entry name" value="AraC_XylS_family_regulators"/>
</dbReference>
<dbReference type="GO" id="GO:0003700">
    <property type="term" value="F:DNA-binding transcription factor activity"/>
    <property type="evidence" value="ECO:0007669"/>
    <property type="project" value="InterPro"/>
</dbReference>
<dbReference type="InterPro" id="IPR020449">
    <property type="entry name" value="Tscrpt_reg_AraC-type_HTH"/>
</dbReference>
<dbReference type="SMART" id="SM00342">
    <property type="entry name" value="HTH_ARAC"/>
    <property type="match status" value="1"/>
</dbReference>
<feature type="domain" description="HTH araC/xylS-type" evidence="4">
    <location>
        <begin position="214"/>
        <end position="315"/>
    </location>
</feature>
<dbReference type="GO" id="GO:0043565">
    <property type="term" value="F:sequence-specific DNA binding"/>
    <property type="evidence" value="ECO:0007669"/>
    <property type="project" value="InterPro"/>
</dbReference>
<dbReference type="SUPFAM" id="SSF46689">
    <property type="entry name" value="Homeodomain-like"/>
    <property type="match status" value="1"/>
</dbReference>
<dbReference type="InterPro" id="IPR009057">
    <property type="entry name" value="Homeodomain-like_sf"/>
</dbReference>
<comment type="caution">
    <text evidence="5">The sequence shown here is derived from an EMBL/GenBank/DDBJ whole genome shotgun (WGS) entry which is preliminary data.</text>
</comment>
<sequence>MLVLDTADHPNAERAEAYHAVAEGEAGTCSIEFEPDERGEIWQRLEVWQFGPVSMIATSGTGMRYRRTPRHMRMDSKHSISLLTHPVGTGGIVWNDYQDRLCAQTLNLEHRTDAYYEYTWSGTGMMLACVIDFDRLELPAATIRDAIPLASRSGVAPLLLNQMRALHRNADLIAEDPGAEAIGGSLVALSRALVASVTSDAGTRREVAQETLVPRILAYVRANLADPELTPERIAHVHNISRRTLYRLCEANGISLEQWIIRRRLEHARHDLTAPEHARRTIEAIGRAWGFTNPNYFSRRFRQTFGVTPSQWRRRRGED</sequence>
<dbReference type="InterPro" id="IPR018062">
    <property type="entry name" value="HTH_AraC-typ_CS"/>
</dbReference>
<keyword evidence="2" id="KW-0238">DNA-binding</keyword>
<evidence type="ECO:0000256" key="1">
    <source>
        <dbReference type="ARBA" id="ARBA00023015"/>
    </source>
</evidence>
<dbReference type="OrthoDB" id="9799345at2"/>
<dbReference type="PANTHER" id="PTHR46796">
    <property type="entry name" value="HTH-TYPE TRANSCRIPTIONAL ACTIVATOR RHAS-RELATED"/>
    <property type="match status" value="1"/>
</dbReference>
<evidence type="ECO:0000256" key="2">
    <source>
        <dbReference type="ARBA" id="ARBA00023125"/>
    </source>
</evidence>
<reference evidence="5 6" key="1">
    <citation type="submission" date="2018-11" db="EMBL/GenBank/DDBJ databases">
        <title>Sequencing the genomes of 1000 actinobacteria strains.</title>
        <authorList>
            <person name="Klenk H.-P."/>
        </authorList>
    </citation>
    <scope>NUCLEOTIDE SEQUENCE [LARGE SCALE GENOMIC DNA]</scope>
    <source>
        <strain evidence="5 6">DSM 44254</strain>
    </source>
</reference>
<protein>
    <submittedName>
        <fullName evidence="5">Helix-turn-helix protein</fullName>
    </submittedName>
</protein>
<dbReference type="Pfam" id="PF12833">
    <property type="entry name" value="HTH_18"/>
    <property type="match status" value="1"/>
</dbReference>
<keyword evidence="3" id="KW-0804">Transcription</keyword>
<gene>
    <name evidence="5" type="ORF">EDD29_3837</name>
</gene>
<evidence type="ECO:0000259" key="4">
    <source>
        <dbReference type="PROSITE" id="PS01124"/>
    </source>
</evidence>
<accession>A0A3N1CYC7</accession>
<name>A0A3N1CYC7_9ACTN</name>
<keyword evidence="1" id="KW-0805">Transcription regulation</keyword>
<dbReference type="PROSITE" id="PS01124">
    <property type="entry name" value="HTH_ARAC_FAMILY_2"/>
    <property type="match status" value="1"/>
</dbReference>
<organism evidence="5 6">
    <name type="scientific">Actinocorallia herbida</name>
    <dbReference type="NCBI Taxonomy" id="58109"/>
    <lineage>
        <taxon>Bacteria</taxon>
        <taxon>Bacillati</taxon>
        <taxon>Actinomycetota</taxon>
        <taxon>Actinomycetes</taxon>
        <taxon>Streptosporangiales</taxon>
        <taxon>Thermomonosporaceae</taxon>
        <taxon>Actinocorallia</taxon>
    </lineage>
</organism>